<dbReference type="OrthoDB" id="2517540at2759"/>
<reference evidence="1" key="1">
    <citation type="submission" date="2021-03" db="EMBL/GenBank/DDBJ databases">
        <title>Draft genome sequence of rust myrtle Austropuccinia psidii MF-1, a brazilian biotype.</title>
        <authorList>
            <person name="Quecine M.C."/>
            <person name="Pachon D.M.R."/>
            <person name="Bonatelli M.L."/>
            <person name="Correr F.H."/>
            <person name="Franceschini L.M."/>
            <person name="Leite T.F."/>
            <person name="Margarido G.R.A."/>
            <person name="Almeida C.A."/>
            <person name="Ferrarezi J.A."/>
            <person name="Labate C.A."/>
        </authorList>
    </citation>
    <scope>NUCLEOTIDE SEQUENCE</scope>
    <source>
        <strain evidence="1">MF-1</strain>
    </source>
</reference>
<evidence type="ECO:0000313" key="2">
    <source>
        <dbReference type="Proteomes" id="UP000765509"/>
    </source>
</evidence>
<dbReference type="AlphaFoldDB" id="A0A9Q3KY68"/>
<organism evidence="1 2">
    <name type="scientific">Austropuccinia psidii MF-1</name>
    <dbReference type="NCBI Taxonomy" id="1389203"/>
    <lineage>
        <taxon>Eukaryota</taxon>
        <taxon>Fungi</taxon>
        <taxon>Dikarya</taxon>
        <taxon>Basidiomycota</taxon>
        <taxon>Pucciniomycotina</taxon>
        <taxon>Pucciniomycetes</taxon>
        <taxon>Pucciniales</taxon>
        <taxon>Sphaerophragmiaceae</taxon>
        <taxon>Austropuccinia</taxon>
    </lineage>
</organism>
<dbReference type="EMBL" id="AVOT02138626">
    <property type="protein sequence ID" value="MBW0590488.1"/>
    <property type="molecule type" value="Genomic_DNA"/>
</dbReference>
<evidence type="ECO:0000313" key="1">
    <source>
        <dbReference type="EMBL" id="MBW0590488.1"/>
    </source>
</evidence>
<keyword evidence="2" id="KW-1185">Reference proteome</keyword>
<sequence>MKLSVASSGQLDIDIIGSIKLKTHFRTLIVRNVLYCEAIPGTVLLIGQLLTQDINVKFLGEFFILTDEKRKFVSNRRNFRWSLEHKEKVADIEPVTADTSVPPVNFST</sequence>
<dbReference type="Proteomes" id="UP000765509">
    <property type="component" value="Unassembled WGS sequence"/>
</dbReference>
<protein>
    <submittedName>
        <fullName evidence="1">Uncharacterized protein</fullName>
    </submittedName>
</protein>
<gene>
    <name evidence="1" type="ORF">O181_130203</name>
</gene>
<accession>A0A9Q3KY68</accession>
<proteinExistence type="predicted"/>
<comment type="caution">
    <text evidence="1">The sequence shown here is derived from an EMBL/GenBank/DDBJ whole genome shotgun (WGS) entry which is preliminary data.</text>
</comment>
<name>A0A9Q3KY68_9BASI</name>